<evidence type="ECO:0000313" key="2">
    <source>
        <dbReference type="Proteomes" id="UP001250662"/>
    </source>
</evidence>
<organism evidence="1 2">
    <name type="scientific">Croceitalea vernalis</name>
    <dbReference type="NCBI Taxonomy" id="3075599"/>
    <lineage>
        <taxon>Bacteria</taxon>
        <taxon>Pseudomonadati</taxon>
        <taxon>Bacteroidota</taxon>
        <taxon>Flavobacteriia</taxon>
        <taxon>Flavobacteriales</taxon>
        <taxon>Flavobacteriaceae</taxon>
        <taxon>Croceitalea</taxon>
    </lineage>
</organism>
<evidence type="ECO:0000313" key="1">
    <source>
        <dbReference type="EMBL" id="MDT0620819.1"/>
    </source>
</evidence>
<comment type="caution">
    <text evidence="1">The sequence shown here is derived from an EMBL/GenBank/DDBJ whole genome shotgun (WGS) entry which is preliminary data.</text>
</comment>
<dbReference type="RefSeq" id="WP_311387081.1">
    <property type="nucleotide sequence ID" value="NZ_JAVRHU010000001.1"/>
</dbReference>
<gene>
    <name evidence="1" type="ORF">RM520_04225</name>
</gene>
<proteinExistence type="predicted"/>
<sequence>MELPDDINKKAKIDFVDNASKAIHHLKAFQNNQSGPLYRILRSAINLAKGDIKTLKFELKNANIDWRDVICYGEKKSFECDEPFKFID</sequence>
<dbReference type="EMBL" id="JAVRHU010000001">
    <property type="protein sequence ID" value="MDT0620819.1"/>
    <property type="molecule type" value="Genomic_DNA"/>
</dbReference>
<keyword evidence="2" id="KW-1185">Reference proteome</keyword>
<accession>A0ABU3BF84</accession>
<name>A0ABU3BF84_9FLAO</name>
<reference evidence="1 2" key="1">
    <citation type="submission" date="2023-09" db="EMBL/GenBank/DDBJ databases">
        <authorList>
            <person name="Rey-Velasco X."/>
        </authorList>
    </citation>
    <scope>NUCLEOTIDE SEQUENCE [LARGE SCALE GENOMIC DNA]</scope>
    <source>
        <strain evidence="1 2">P007</strain>
    </source>
</reference>
<protein>
    <submittedName>
        <fullName evidence="1">Uncharacterized protein</fullName>
    </submittedName>
</protein>
<dbReference type="Proteomes" id="UP001250662">
    <property type="component" value="Unassembled WGS sequence"/>
</dbReference>